<evidence type="ECO:0000313" key="10">
    <source>
        <dbReference type="Proteomes" id="UP000503011"/>
    </source>
</evidence>
<evidence type="ECO:0000313" key="9">
    <source>
        <dbReference type="EMBL" id="BCB88776.1"/>
    </source>
</evidence>
<keyword evidence="5 7" id="KW-0472">Membrane</keyword>
<dbReference type="Pfam" id="PF02687">
    <property type="entry name" value="FtsX"/>
    <property type="match status" value="1"/>
</dbReference>
<feature type="transmembrane region" description="Helical" evidence="7">
    <location>
        <begin position="344"/>
        <end position="369"/>
    </location>
</feature>
<name>A0A6F8YRU0_9ACTN</name>
<comment type="subcellular location">
    <subcellularLocation>
        <location evidence="1">Cell membrane</location>
        <topology evidence="1">Multi-pass membrane protein</topology>
    </subcellularLocation>
</comment>
<feature type="transmembrane region" description="Helical" evidence="7">
    <location>
        <begin position="518"/>
        <end position="540"/>
    </location>
</feature>
<feature type="transmembrane region" description="Helical" evidence="7">
    <location>
        <begin position="167"/>
        <end position="193"/>
    </location>
</feature>
<sequence>MVVTHEPRVAAFADRTVHVVRVAALGPRPPVPPGLQRLPAPGEVAVSPALRDLLATTPPEALAARLPGTVTAGIGTAGLAYPEELFAVVGLPPDQRRALGAAEVSGLATTAPGLLDNAALRVIRTIGAVGLLTPVVIFIAAAARVAAARREQRFAALRLVGATRGQVAAMAATETSLASFAGVTLGWVGYLLARPLITARVTFDGAHFTAADVRAPAVQQLAVLLGVPLLTVAATVVALRRAQVTPLGVRQRVPTRAPGLWRLTPVALGVAGLGAIAGSDLADSTSGGGATAQLLIGGTFGSLLLGLVLAGPLLCSLVARLLSRLSRRMPELMAARRIAADPYTTFRAISGVAIAALVTTMFAGSAAGIEANLDRPDPDALRVDAVEVLPGTRPAAPLLAAINGDPGVRRTVVTRRDPTKPGAVAVACRDLAAAVNLTCPDPPSPNGRVPRGLKGITHLDPPDQRLPVHAIYVVTDGAPLTSERIRSLAPPGVLVSTGRDLVELDRRQLTELEAGLRLAMLFVLLVATASLAVGVAAGLVERPAVHTAARHRPAPERAAPHHHAGDRAAANSNSGLRYHARPGRLRRRRLVDRPAVDRPGPGVPPDRSGRAAPHARPVVSDTATRQEHHRAHHGPLRIAPPRIDSSHVRTGL</sequence>
<feature type="transmembrane region" description="Helical" evidence="7">
    <location>
        <begin position="126"/>
        <end position="147"/>
    </location>
</feature>
<organism evidence="9 10">
    <name type="scientific">Phytohabitans suffuscus</name>
    <dbReference type="NCBI Taxonomy" id="624315"/>
    <lineage>
        <taxon>Bacteria</taxon>
        <taxon>Bacillati</taxon>
        <taxon>Actinomycetota</taxon>
        <taxon>Actinomycetes</taxon>
        <taxon>Micromonosporales</taxon>
        <taxon>Micromonosporaceae</taxon>
    </lineage>
</organism>
<dbReference type="AlphaFoldDB" id="A0A6F8YRU0"/>
<feature type="compositionally biased region" description="Basic and acidic residues" evidence="6">
    <location>
        <begin position="553"/>
        <end position="566"/>
    </location>
</feature>
<feature type="transmembrane region" description="Helical" evidence="7">
    <location>
        <begin position="260"/>
        <end position="279"/>
    </location>
</feature>
<dbReference type="KEGG" id="psuu:Psuf_060890"/>
<reference evidence="9 10" key="1">
    <citation type="submission" date="2020-03" db="EMBL/GenBank/DDBJ databases">
        <title>Whole genome shotgun sequence of Phytohabitans suffuscus NBRC 105367.</title>
        <authorList>
            <person name="Komaki H."/>
            <person name="Tamura T."/>
        </authorList>
    </citation>
    <scope>NUCLEOTIDE SEQUENCE [LARGE SCALE GENOMIC DNA]</scope>
    <source>
        <strain evidence="9 10">NBRC 105367</strain>
    </source>
</reference>
<feature type="domain" description="ABC3 transporter permease C-terminal" evidence="8">
    <location>
        <begin position="129"/>
        <end position="241"/>
    </location>
</feature>
<keyword evidence="3 7" id="KW-0812">Transmembrane</keyword>
<evidence type="ECO:0000256" key="5">
    <source>
        <dbReference type="ARBA" id="ARBA00023136"/>
    </source>
</evidence>
<evidence type="ECO:0000256" key="4">
    <source>
        <dbReference type="ARBA" id="ARBA00022989"/>
    </source>
</evidence>
<proteinExistence type="predicted"/>
<keyword evidence="2" id="KW-1003">Cell membrane</keyword>
<feature type="region of interest" description="Disordered" evidence="6">
    <location>
        <begin position="547"/>
        <end position="652"/>
    </location>
</feature>
<evidence type="ECO:0000256" key="7">
    <source>
        <dbReference type="SAM" id="Phobius"/>
    </source>
</evidence>
<gene>
    <name evidence="9" type="ORF">Psuf_060890</name>
</gene>
<dbReference type="Proteomes" id="UP000503011">
    <property type="component" value="Chromosome"/>
</dbReference>
<keyword evidence="10" id="KW-1185">Reference proteome</keyword>
<evidence type="ECO:0000259" key="8">
    <source>
        <dbReference type="Pfam" id="PF02687"/>
    </source>
</evidence>
<accession>A0A6F8YRU0</accession>
<dbReference type="EMBL" id="AP022871">
    <property type="protein sequence ID" value="BCB88776.1"/>
    <property type="molecule type" value="Genomic_DNA"/>
</dbReference>
<feature type="transmembrane region" description="Helical" evidence="7">
    <location>
        <begin position="299"/>
        <end position="323"/>
    </location>
</feature>
<feature type="transmembrane region" description="Helical" evidence="7">
    <location>
        <begin position="221"/>
        <end position="239"/>
    </location>
</feature>
<dbReference type="GO" id="GO:0005886">
    <property type="term" value="C:plasma membrane"/>
    <property type="evidence" value="ECO:0007669"/>
    <property type="project" value="UniProtKB-SubCell"/>
</dbReference>
<evidence type="ECO:0000256" key="6">
    <source>
        <dbReference type="SAM" id="MobiDB-lite"/>
    </source>
</evidence>
<feature type="compositionally biased region" description="Basic residues" evidence="6">
    <location>
        <begin position="578"/>
        <end position="590"/>
    </location>
</feature>
<evidence type="ECO:0000256" key="2">
    <source>
        <dbReference type="ARBA" id="ARBA00022475"/>
    </source>
</evidence>
<evidence type="ECO:0000256" key="1">
    <source>
        <dbReference type="ARBA" id="ARBA00004651"/>
    </source>
</evidence>
<protein>
    <recommendedName>
        <fullName evidence="8">ABC3 transporter permease C-terminal domain-containing protein</fullName>
    </recommendedName>
</protein>
<keyword evidence="4 7" id="KW-1133">Transmembrane helix</keyword>
<reference evidence="9 10" key="2">
    <citation type="submission" date="2020-03" db="EMBL/GenBank/DDBJ databases">
        <authorList>
            <person name="Ichikawa N."/>
            <person name="Kimura A."/>
            <person name="Kitahashi Y."/>
            <person name="Uohara A."/>
        </authorList>
    </citation>
    <scope>NUCLEOTIDE SEQUENCE [LARGE SCALE GENOMIC DNA]</scope>
    <source>
        <strain evidence="9 10">NBRC 105367</strain>
    </source>
</reference>
<evidence type="ECO:0000256" key="3">
    <source>
        <dbReference type="ARBA" id="ARBA00022692"/>
    </source>
</evidence>
<dbReference type="InterPro" id="IPR003838">
    <property type="entry name" value="ABC3_permease_C"/>
</dbReference>